<dbReference type="InterPro" id="IPR051162">
    <property type="entry name" value="T4SS_component"/>
</dbReference>
<dbReference type="PANTHER" id="PTHR30121:SF6">
    <property type="entry name" value="SLR6007 PROTEIN"/>
    <property type="match status" value="1"/>
</dbReference>
<proteinExistence type="predicted"/>
<dbReference type="EMBL" id="QUZT01000030">
    <property type="protein sequence ID" value="TFY92869.1"/>
    <property type="molecule type" value="Genomic_DNA"/>
</dbReference>
<dbReference type="RefSeq" id="WP_135309238.1">
    <property type="nucleotide sequence ID" value="NZ_QUZT01000030.1"/>
</dbReference>
<keyword evidence="2" id="KW-1185">Reference proteome</keyword>
<dbReference type="InterPro" id="IPR025955">
    <property type="entry name" value="TraC/Conjuga_ATPase"/>
</dbReference>
<reference evidence="1 2" key="1">
    <citation type="journal article" date="2019" name="Syst. Appl. Microbiol.">
        <title>New species of pathogenic Pseudomonas isolated from citrus in Tunisia: Proposal of Pseudomonas kairouanensis sp. nov. and Pseudomonas nabeulensis sp. nov.</title>
        <authorList>
            <person name="Oueslati M."/>
            <person name="Mulet M."/>
            <person name="Gomila M."/>
            <person name="Berge O."/>
            <person name="Hajlaoui M.R."/>
            <person name="Lalucat J."/>
            <person name="Sadfi-Zouaoui N."/>
            <person name="Garcia-Valdes E."/>
        </authorList>
    </citation>
    <scope>NUCLEOTIDE SEQUENCE [LARGE SCALE GENOMIC DNA]</scope>
    <source>
        <strain evidence="1 2">E10B</strain>
    </source>
</reference>
<name>A0A4Z0B360_9PSED</name>
<organism evidence="1 2">
    <name type="scientific">Pseudomonas nabeulensis</name>
    <dbReference type="NCBI Taxonomy" id="2293833"/>
    <lineage>
        <taxon>Bacteria</taxon>
        <taxon>Pseudomonadati</taxon>
        <taxon>Pseudomonadota</taxon>
        <taxon>Gammaproteobacteria</taxon>
        <taxon>Pseudomonadales</taxon>
        <taxon>Pseudomonadaceae</taxon>
        <taxon>Pseudomonas</taxon>
    </lineage>
</organism>
<gene>
    <name evidence="1" type="ORF">DYL61_16715</name>
</gene>
<accession>A0A4Z0B360</accession>
<dbReference type="InterPro" id="IPR022303">
    <property type="entry name" value="Conjug_Trfer_ATPase"/>
</dbReference>
<dbReference type="SUPFAM" id="SSF52540">
    <property type="entry name" value="P-loop containing nucleoside triphosphate hydrolases"/>
    <property type="match status" value="1"/>
</dbReference>
<dbReference type="AlphaFoldDB" id="A0A4Z0B360"/>
<protein>
    <submittedName>
        <fullName evidence="1">Conjugative transfer ATPase</fullName>
    </submittedName>
</protein>
<dbReference type="Proteomes" id="UP000297734">
    <property type="component" value="Unassembled WGS sequence"/>
</dbReference>
<evidence type="ECO:0000313" key="2">
    <source>
        <dbReference type="Proteomes" id="UP000297734"/>
    </source>
</evidence>
<dbReference type="Pfam" id="PF11130">
    <property type="entry name" value="TraC_F_IV"/>
    <property type="match status" value="1"/>
</dbReference>
<dbReference type="OrthoDB" id="5555485at2"/>
<dbReference type="InterPro" id="IPR027417">
    <property type="entry name" value="P-loop_NTPase"/>
</dbReference>
<dbReference type="Gene3D" id="3.40.50.300">
    <property type="entry name" value="P-loop containing nucleotide triphosphate hydrolases"/>
    <property type="match status" value="2"/>
</dbReference>
<dbReference type="NCBIfam" id="TIGR03744">
    <property type="entry name" value="traC_PFL_4706"/>
    <property type="match status" value="1"/>
</dbReference>
<sequence>MVRRFPWFKRASVQAGITQAHTQADAWQRHVEVLNEHGIPEPGAAVQGRRPATLDDEQALYGVLPSFVELLPWVEYLPESKCMLLEDGQSVGAFFELTALGTEGREPAWLAQARDSLENALQDSFDELDENPWVLQLYAQDETNFDQYLQTLRDYVQPRARDTRFTDFYLRFFAHHLRAVAKPGGLFEDTVVTRLGWRGQSRRVRMVVYRRAGAGVSRRGQTPEQALNVVCDRLLGGLANAGIHARRLDAPQIHDWLLRWFNPHPALLGSSTEDRERFYKLTAYPDALEPEEIELASGLDFSQRLFFGQPRSDAAQGLWYFDDMPHRVMVTDRLRMPPATGHLTGETRKGDAINTLFDQMPEDTVMCLTLVATPQDVLEAHLNHLAKKAVGDTLASEQTLNDVNEARSLIGSAHKLYRGNLAFYLRGRDESELDRRGLQLANVMLNAGLQPVREEDEVAPLNSYLRWLPGVYNPAQDRKQWYTQLMFAQHAANISPVWGRSEGTGNPGITFFNRGGGVITFDPFNRLDRQMNAHLFLFGPTGSGKSATLNIMLNQVAAIYRPRIFIVEAGNSFGLFAEFARQLGMTVNRVKLAPGSGVSLAPFADARRLIETPSDVQTLDADALDDEPPIPVETSEADEQRDVLGELEITARLMITGGEEREEARMTRADRSLIRQCILDAAQHCVAEDRTVLTRDVRDALRERGRDATLPETRRARLLEMADAMDMFCQGTDGEMFDRPGTPWPEADITIVDLATYAREGYNAQLSISYISLISTVNNIAERDQFLGRPILNVTDEGHVITKNPLLSPYIVKITKMWRKLGAWFWLATQNVDDLPKAAEPMLSMIEWWICLSMPPDEVEKIARFRELTPAQKALMLSARKESGKFTEGVILSKSMEVLFRAVPPSLYLALAQTEPEEKAERYQLMQQFGISELEAAFKVSEKIDRARGITPLAFDDVLS</sequence>
<dbReference type="PANTHER" id="PTHR30121">
    <property type="entry name" value="UNCHARACTERIZED PROTEIN YJGR-RELATED"/>
    <property type="match status" value="1"/>
</dbReference>
<evidence type="ECO:0000313" key="1">
    <source>
        <dbReference type="EMBL" id="TFY92869.1"/>
    </source>
</evidence>
<comment type="caution">
    <text evidence="1">The sequence shown here is derived from an EMBL/GenBank/DDBJ whole genome shotgun (WGS) entry which is preliminary data.</text>
</comment>